<dbReference type="AlphaFoldDB" id="A0A9P6DM31"/>
<gene>
    <name evidence="2" type="ORF">BS47DRAFT_428324</name>
</gene>
<evidence type="ECO:0000313" key="2">
    <source>
        <dbReference type="EMBL" id="KAF9506482.1"/>
    </source>
</evidence>
<evidence type="ECO:0000313" key="3">
    <source>
        <dbReference type="Proteomes" id="UP000886523"/>
    </source>
</evidence>
<sequence>MSGWGFHDFIIYDGFTHVQPPPAGPRDSECQMNKPAPPPVFHHEPKGPRATTSPEPFTGAVIRFHNGVVVTLKEIVYQQYALIGRSICGIRGEVKDRSDLSGKDLLVKISWPLQWRQSEVDYLEVARSYALNQHDEHILGHIPQVLLHQDFYSTVDGPRGNALLEMMIIGYCASSLWIVISL</sequence>
<protein>
    <submittedName>
        <fullName evidence="2">Uncharacterized protein</fullName>
    </submittedName>
</protein>
<proteinExistence type="predicted"/>
<feature type="region of interest" description="Disordered" evidence="1">
    <location>
        <begin position="21"/>
        <end position="52"/>
    </location>
</feature>
<reference evidence="2" key="1">
    <citation type="journal article" date="2020" name="Nat. Commun.">
        <title>Large-scale genome sequencing of mycorrhizal fungi provides insights into the early evolution of symbiotic traits.</title>
        <authorList>
            <person name="Miyauchi S."/>
            <person name="Kiss E."/>
            <person name="Kuo A."/>
            <person name="Drula E."/>
            <person name="Kohler A."/>
            <person name="Sanchez-Garcia M."/>
            <person name="Morin E."/>
            <person name="Andreopoulos B."/>
            <person name="Barry K.W."/>
            <person name="Bonito G."/>
            <person name="Buee M."/>
            <person name="Carver A."/>
            <person name="Chen C."/>
            <person name="Cichocki N."/>
            <person name="Clum A."/>
            <person name="Culley D."/>
            <person name="Crous P.W."/>
            <person name="Fauchery L."/>
            <person name="Girlanda M."/>
            <person name="Hayes R.D."/>
            <person name="Keri Z."/>
            <person name="LaButti K."/>
            <person name="Lipzen A."/>
            <person name="Lombard V."/>
            <person name="Magnuson J."/>
            <person name="Maillard F."/>
            <person name="Murat C."/>
            <person name="Nolan M."/>
            <person name="Ohm R.A."/>
            <person name="Pangilinan J."/>
            <person name="Pereira M.F."/>
            <person name="Perotto S."/>
            <person name="Peter M."/>
            <person name="Pfister S."/>
            <person name="Riley R."/>
            <person name="Sitrit Y."/>
            <person name="Stielow J.B."/>
            <person name="Szollosi G."/>
            <person name="Zifcakova L."/>
            <person name="Stursova M."/>
            <person name="Spatafora J.W."/>
            <person name="Tedersoo L."/>
            <person name="Vaario L.M."/>
            <person name="Yamada A."/>
            <person name="Yan M."/>
            <person name="Wang P."/>
            <person name="Xu J."/>
            <person name="Bruns T."/>
            <person name="Baldrian P."/>
            <person name="Vilgalys R."/>
            <person name="Dunand C."/>
            <person name="Henrissat B."/>
            <person name="Grigoriev I.V."/>
            <person name="Hibbett D."/>
            <person name="Nagy L.G."/>
            <person name="Martin F.M."/>
        </authorList>
    </citation>
    <scope>NUCLEOTIDE SEQUENCE</scope>
    <source>
        <strain evidence="2">UP504</strain>
    </source>
</reference>
<comment type="caution">
    <text evidence="2">The sequence shown here is derived from an EMBL/GenBank/DDBJ whole genome shotgun (WGS) entry which is preliminary data.</text>
</comment>
<dbReference type="Proteomes" id="UP000886523">
    <property type="component" value="Unassembled WGS sequence"/>
</dbReference>
<dbReference type="OrthoDB" id="5569250at2759"/>
<evidence type="ECO:0000256" key="1">
    <source>
        <dbReference type="SAM" id="MobiDB-lite"/>
    </source>
</evidence>
<keyword evidence="3" id="KW-1185">Reference proteome</keyword>
<accession>A0A9P6DM31</accession>
<dbReference type="EMBL" id="MU129109">
    <property type="protein sequence ID" value="KAF9506482.1"/>
    <property type="molecule type" value="Genomic_DNA"/>
</dbReference>
<organism evidence="2 3">
    <name type="scientific">Hydnum rufescens UP504</name>
    <dbReference type="NCBI Taxonomy" id="1448309"/>
    <lineage>
        <taxon>Eukaryota</taxon>
        <taxon>Fungi</taxon>
        <taxon>Dikarya</taxon>
        <taxon>Basidiomycota</taxon>
        <taxon>Agaricomycotina</taxon>
        <taxon>Agaricomycetes</taxon>
        <taxon>Cantharellales</taxon>
        <taxon>Hydnaceae</taxon>
        <taxon>Hydnum</taxon>
    </lineage>
</organism>
<name>A0A9P6DM31_9AGAM</name>